<comment type="caution">
    <text evidence="1">The sequence shown here is derived from an EMBL/GenBank/DDBJ whole genome shotgun (WGS) entry which is preliminary data.</text>
</comment>
<dbReference type="EMBL" id="JAVLSJ010000001">
    <property type="protein sequence ID" value="MDR9847118.1"/>
    <property type="molecule type" value="Genomic_DNA"/>
</dbReference>
<gene>
    <name evidence="1" type="ORF">RI048_02710</name>
</gene>
<protein>
    <recommendedName>
        <fullName evidence="3">ASCH domain-containing protein</fullName>
    </recommendedName>
</protein>
<organism evidence="1 2">
    <name type="scientific">Herbaspirillum huttiense subsp. lycopersici</name>
    <dbReference type="NCBI Taxonomy" id="3074428"/>
    <lineage>
        <taxon>Bacteria</taxon>
        <taxon>Pseudomonadati</taxon>
        <taxon>Pseudomonadota</taxon>
        <taxon>Betaproteobacteria</taxon>
        <taxon>Burkholderiales</taxon>
        <taxon>Oxalobacteraceae</taxon>
        <taxon>Herbaspirillum</taxon>
    </lineage>
</organism>
<proteinExistence type="predicted"/>
<evidence type="ECO:0000313" key="2">
    <source>
        <dbReference type="Proteomes" id="UP001246576"/>
    </source>
</evidence>
<dbReference type="Proteomes" id="UP001246576">
    <property type="component" value="Unassembled WGS sequence"/>
</dbReference>
<reference evidence="1" key="1">
    <citation type="submission" date="2023-09" db="EMBL/GenBank/DDBJ databases">
        <title>Description of first Herbaspirillum huttiense subsp. nephrolepsisexaltata and Herbaspirillum huttiense subsp. lycopersicon.</title>
        <authorList>
            <person name="Poudel M."/>
            <person name="Sharma A."/>
            <person name="Goss E."/>
            <person name="Tapia J.H."/>
            <person name="Harmon C.M."/>
            <person name="Jones J.B."/>
        </authorList>
    </citation>
    <scope>NUCLEOTIDE SEQUENCE</scope>
    <source>
        <strain evidence="1">SE1</strain>
    </source>
</reference>
<evidence type="ECO:0000313" key="1">
    <source>
        <dbReference type="EMBL" id="MDR9847118.1"/>
    </source>
</evidence>
<name>A0ABU2EGY5_9BURK</name>
<keyword evidence="2" id="KW-1185">Reference proteome</keyword>
<dbReference type="RefSeq" id="WP_310839538.1">
    <property type="nucleotide sequence ID" value="NZ_JAVLSJ010000001.1"/>
</dbReference>
<evidence type="ECO:0008006" key="3">
    <source>
        <dbReference type="Google" id="ProtNLM"/>
    </source>
</evidence>
<sequence length="117" mass="13239">MQIPVISFVAPVEGIDGEFNTFRLGKKLSTTLKPGDEVLIMDGNAMMAIGRAEVIRVELGRLAEMCVEHAAKNHRELTNQDTQEAPARLFHYIQKLYGPHIATMTKWTSVIYLRRLE</sequence>
<accession>A0ABU2EGY5</accession>